<accession>A0ABD4ER08</accession>
<keyword evidence="1" id="KW-0175">Coiled coil</keyword>
<reference evidence="2 3" key="1">
    <citation type="submission" date="2016-03" db="EMBL/GenBank/DDBJ databases">
        <authorList>
            <person name="Zhang H."/>
            <person name="Liu R."/>
            <person name="Wang M."/>
            <person name="Wang H."/>
            <person name="Wang L."/>
            <person name="Song L."/>
        </authorList>
    </citation>
    <scope>NUCLEOTIDE SEQUENCE [LARGE SCALE GENOMIC DNA]</scope>
    <source>
        <strain evidence="2 3">DSM 16099</strain>
    </source>
</reference>
<evidence type="ECO:0000313" key="2">
    <source>
        <dbReference type="EMBL" id="KYL35243.1"/>
    </source>
</evidence>
<dbReference type="EMBL" id="LVCN01000023">
    <property type="protein sequence ID" value="KYL35243.1"/>
    <property type="molecule type" value="Genomic_DNA"/>
</dbReference>
<evidence type="ECO:0000313" key="3">
    <source>
        <dbReference type="Proteomes" id="UP000075763"/>
    </source>
</evidence>
<proteinExistence type="predicted"/>
<sequence length="196" mass="22202">MTKSLEPFRNAILNSLNLLVESGDKITAASVIKNAKFEDGRAVGKSTLYRKNNVSKKYIHEDLILLIDETKNDFKKARGKPTKNESIDSYKKKIEKLKRQLDDMVDQLAEQESRLRRASSGVTSNSQSISSLEGELYILYSILFEITSEQTKINKKANNFINKYEIKSTSIDSIRSAKSSVKGYIDDIQNSTLVRL</sequence>
<dbReference type="AlphaFoldDB" id="A0ABD4ER08"/>
<comment type="caution">
    <text evidence="2">The sequence shown here is derived from an EMBL/GenBank/DDBJ whole genome shotgun (WGS) entry which is preliminary data.</text>
</comment>
<organism evidence="2 3">
    <name type="scientific">Pseudoalteromonas tetraodonis</name>
    <dbReference type="NCBI Taxonomy" id="43659"/>
    <lineage>
        <taxon>Bacteria</taxon>
        <taxon>Pseudomonadati</taxon>
        <taxon>Pseudomonadota</taxon>
        <taxon>Gammaproteobacteria</taxon>
        <taxon>Alteromonadales</taxon>
        <taxon>Pseudoalteromonadaceae</taxon>
        <taxon>Pseudoalteromonas</taxon>
    </lineage>
</organism>
<protein>
    <recommendedName>
        <fullName evidence="4">KfrA N-terminal DNA-binding domain-containing protein</fullName>
    </recommendedName>
</protein>
<feature type="coiled-coil region" evidence="1">
    <location>
        <begin position="80"/>
        <end position="118"/>
    </location>
</feature>
<evidence type="ECO:0008006" key="4">
    <source>
        <dbReference type="Google" id="ProtNLM"/>
    </source>
</evidence>
<name>A0ABD4ER08_9GAMM</name>
<evidence type="ECO:0000256" key="1">
    <source>
        <dbReference type="SAM" id="Coils"/>
    </source>
</evidence>
<dbReference type="Proteomes" id="UP000075763">
    <property type="component" value="Unassembled WGS sequence"/>
</dbReference>
<gene>
    <name evidence="2" type="ORF">A2I96_01430</name>
</gene>